<evidence type="ECO:0000256" key="6">
    <source>
        <dbReference type="ARBA" id="ARBA00023125"/>
    </source>
</evidence>
<gene>
    <name evidence="12" type="ORF">SO802_015305</name>
</gene>
<proteinExistence type="inferred from homology"/>
<feature type="compositionally biased region" description="Polar residues" evidence="10">
    <location>
        <begin position="435"/>
        <end position="450"/>
    </location>
</feature>
<feature type="compositionally biased region" description="Polar residues" evidence="10">
    <location>
        <begin position="386"/>
        <end position="395"/>
    </location>
</feature>
<evidence type="ECO:0000313" key="13">
    <source>
        <dbReference type="Proteomes" id="UP001459277"/>
    </source>
</evidence>
<keyword evidence="2" id="KW-0479">Metal-binding</keyword>
<feature type="compositionally biased region" description="Acidic residues" evidence="10">
    <location>
        <begin position="406"/>
        <end position="415"/>
    </location>
</feature>
<evidence type="ECO:0000313" key="12">
    <source>
        <dbReference type="EMBL" id="KAL0001524.1"/>
    </source>
</evidence>
<feature type="region of interest" description="Disordered" evidence="10">
    <location>
        <begin position="1"/>
        <end position="108"/>
    </location>
</feature>
<dbReference type="GO" id="GO:0003700">
    <property type="term" value="F:DNA-binding transcription factor activity"/>
    <property type="evidence" value="ECO:0007669"/>
    <property type="project" value="InterPro"/>
</dbReference>
<dbReference type="SMART" id="SM00774">
    <property type="entry name" value="WRKY"/>
    <property type="match status" value="2"/>
</dbReference>
<keyword evidence="8" id="KW-0539">Nucleus</keyword>
<feature type="domain" description="WRKY" evidence="11">
    <location>
        <begin position="107"/>
        <end position="171"/>
    </location>
</feature>
<dbReference type="GO" id="GO:0005634">
    <property type="term" value="C:nucleus"/>
    <property type="evidence" value="ECO:0007669"/>
    <property type="project" value="UniProtKB-SubCell"/>
</dbReference>
<feature type="domain" description="WRKY" evidence="11">
    <location>
        <begin position="311"/>
        <end position="376"/>
    </location>
</feature>
<dbReference type="Gene3D" id="2.20.25.80">
    <property type="entry name" value="WRKY domain"/>
    <property type="match status" value="2"/>
</dbReference>
<feature type="compositionally biased region" description="Polar residues" evidence="10">
    <location>
        <begin position="64"/>
        <end position="104"/>
    </location>
</feature>
<comment type="similarity">
    <text evidence="9">Belongs to the WRKY group I family.</text>
</comment>
<dbReference type="Proteomes" id="UP001459277">
    <property type="component" value="Unassembled WGS sequence"/>
</dbReference>
<comment type="caution">
    <text evidence="12">The sequence shown here is derived from an EMBL/GenBank/DDBJ whole genome shotgun (WGS) entry which is preliminary data.</text>
</comment>
<evidence type="ECO:0000256" key="1">
    <source>
        <dbReference type="ARBA" id="ARBA00004123"/>
    </source>
</evidence>
<dbReference type="GO" id="GO:0046872">
    <property type="term" value="F:metal ion binding"/>
    <property type="evidence" value="ECO:0007669"/>
    <property type="project" value="UniProtKB-KW"/>
</dbReference>
<dbReference type="EMBL" id="JAZDWU010000005">
    <property type="protein sequence ID" value="KAL0001524.1"/>
    <property type="molecule type" value="Genomic_DNA"/>
</dbReference>
<keyword evidence="6" id="KW-0238">DNA-binding</keyword>
<reference evidence="12 13" key="1">
    <citation type="submission" date="2024-01" db="EMBL/GenBank/DDBJ databases">
        <title>A telomere-to-telomere, gap-free genome of sweet tea (Lithocarpus litseifolius).</title>
        <authorList>
            <person name="Zhou J."/>
        </authorList>
    </citation>
    <scope>NUCLEOTIDE SEQUENCE [LARGE SCALE GENOMIC DNA]</scope>
    <source>
        <strain evidence="12">Zhou-2022a</strain>
        <tissue evidence="12">Leaf</tissue>
    </source>
</reference>
<feature type="region of interest" description="Disordered" evidence="10">
    <location>
        <begin position="386"/>
        <end position="450"/>
    </location>
</feature>
<dbReference type="GO" id="GO:0043565">
    <property type="term" value="F:sequence-specific DNA binding"/>
    <property type="evidence" value="ECO:0007669"/>
    <property type="project" value="InterPro"/>
</dbReference>
<evidence type="ECO:0000256" key="2">
    <source>
        <dbReference type="ARBA" id="ARBA00022723"/>
    </source>
</evidence>
<feature type="compositionally biased region" description="Polar residues" evidence="10">
    <location>
        <begin position="39"/>
        <end position="50"/>
    </location>
</feature>
<dbReference type="PROSITE" id="PS50811">
    <property type="entry name" value="WRKY"/>
    <property type="match status" value="2"/>
</dbReference>
<evidence type="ECO:0000256" key="5">
    <source>
        <dbReference type="ARBA" id="ARBA00023015"/>
    </source>
</evidence>
<keyword evidence="13" id="KW-1185">Reference proteome</keyword>
<comment type="subcellular location">
    <subcellularLocation>
        <location evidence="1">Nucleus</location>
    </subcellularLocation>
</comment>
<dbReference type="InterPro" id="IPR044810">
    <property type="entry name" value="WRKY_plant"/>
</dbReference>
<dbReference type="PANTHER" id="PTHR31221">
    <property type="entry name" value="WRKY TRANSCRIPTION FACTOR PROTEIN 1-RELATED"/>
    <property type="match status" value="1"/>
</dbReference>
<feature type="compositionally biased region" description="Basic and acidic residues" evidence="10">
    <location>
        <begin position="13"/>
        <end position="22"/>
    </location>
</feature>
<keyword evidence="7" id="KW-0804">Transcription</keyword>
<organism evidence="12 13">
    <name type="scientific">Lithocarpus litseifolius</name>
    <dbReference type="NCBI Taxonomy" id="425828"/>
    <lineage>
        <taxon>Eukaryota</taxon>
        <taxon>Viridiplantae</taxon>
        <taxon>Streptophyta</taxon>
        <taxon>Embryophyta</taxon>
        <taxon>Tracheophyta</taxon>
        <taxon>Spermatophyta</taxon>
        <taxon>Magnoliopsida</taxon>
        <taxon>eudicotyledons</taxon>
        <taxon>Gunneridae</taxon>
        <taxon>Pentapetalae</taxon>
        <taxon>rosids</taxon>
        <taxon>fabids</taxon>
        <taxon>Fagales</taxon>
        <taxon>Fagaceae</taxon>
        <taxon>Lithocarpus</taxon>
    </lineage>
</organism>
<evidence type="ECO:0000256" key="4">
    <source>
        <dbReference type="ARBA" id="ARBA00022833"/>
    </source>
</evidence>
<dbReference type="Pfam" id="PF03106">
    <property type="entry name" value="WRKY"/>
    <property type="match status" value="2"/>
</dbReference>
<evidence type="ECO:0000256" key="10">
    <source>
        <dbReference type="SAM" id="MobiDB-lite"/>
    </source>
</evidence>
<evidence type="ECO:0000256" key="8">
    <source>
        <dbReference type="ARBA" id="ARBA00023242"/>
    </source>
</evidence>
<dbReference type="InterPro" id="IPR003657">
    <property type="entry name" value="WRKY_dom"/>
</dbReference>
<accession>A0AAW2CVQ1</accession>
<keyword evidence="4" id="KW-0862">Zinc</keyword>
<dbReference type="FunFam" id="2.20.25.80:FF:000003">
    <property type="entry name" value="WRKY transcription factor 57"/>
    <property type="match status" value="1"/>
</dbReference>
<keyword evidence="5" id="KW-0805">Transcription regulation</keyword>
<dbReference type="AlphaFoldDB" id="A0AAW2CVQ1"/>
<dbReference type="InterPro" id="IPR036576">
    <property type="entry name" value="WRKY_dom_sf"/>
</dbReference>
<evidence type="ECO:0000256" key="7">
    <source>
        <dbReference type="ARBA" id="ARBA00023163"/>
    </source>
</evidence>
<evidence type="ECO:0000259" key="11">
    <source>
        <dbReference type="PROSITE" id="PS50811"/>
    </source>
</evidence>
<protein>
    <recommendedName>
        <fullName evidence="11">WRKY domain-containing protein</fullName>
    </recommendedName>
</protein>
<dbReference type="PANTHER" id="PTHR31221:SF125">
    <property type="entry name" value="WRKY TRANSCRIPTION FACTOR 1"/>
    <property type="match status" value="1"/>
</dbReference>
<name>A0AAW2CVQ1_9ROSI</name>
<sequence>MISSGECAPVEGASDKMQHRQSSDGGIALDQIPDDGLQAKQSDQQASIPSSIPEKASQAPDAAVQTSQPDQEQSPSSIISEKGSQARDPSNLASQSGQEGSTPSVIREKVVTEDGYNWRKYGQKLVKGNEFIRSYYKCTHSRCLVKKQLERTHGGQIIDATYFGQHVHPKPELIVPGSVGLALSVVDEKPNEPSSIGSTGEKDISSISSFVPLMEKCLIYFVTSYFEDKSLGEYGQTPHQMKPVDASPSRCSTVVVSDDVKGALSQTSRIRNEVVVDDDLDSKRRKKEECNVAVSVEKPSGEPRSVVQTLSEVDIVNDGYRWRKYGQKMVKGNPNPRSYYRCSNSGCPVKKHVERASHDPKVVITTYEGQHDHDMPPARIVTHNTAGSNVRTTAHNGEAGTKSEEVDAVCTEDEELNGKRSRTKSEMNGKPGIETNINERQTPNPEPVQS</sequence>
<evidence type="ECO:0000256" key="9">
    <source>
        <dbReference type="ARBA" id="ARBA00061157"/>
    </source>
</evidence>
<evidence type="ECO:0000256" key="3">
    <source>
        <dbReference type="ARBA" id="ARBA00022737"/>
    </source>
</evidence>
<dbReference type="SUPFAM" id="SSF118290">
    <property type="entry name" value="WRKY DNA-binding domain"/>
    <property type="match status" value="2"/>
</dbReference>
<keyword evidence="3" id="KW-0677">Repeat</keyword>
<dbReference type="FunFam" id="2.20.25.80:FF:000006">
    <property type="entry name" value="WRKY transcription factor"/>
    <property type="match status" value="1"/>
</dbReference>